<feature type="region of interest" description="Disordered" evidence="11">
    <location>
        <begin position="221"/>
        <end position="283"/>
    </location>
</feature>
<keyword evidence="3 10" id="KW-0812">Transmembrane</keyword>
<evidence type="ECO:0000256" key="5">
    <source>
        <dbReference type="ARBA" id="ARBA00022741"/>
    </source>
</evidence>
<dbReference type="Gene3D" id="3.30.70.100">
    <property type="match status" value="3"/>
</dbReference>
<evidence type="ECO:0000313" key="14">
    <source>
        <dbReference type="Proteomes" id="UP000298138"/>
    </source>
</evidence>
<evidence type="ECO:0000256" key="2">
    <source>
        <dbReference type="ARBA" id="ARBA00006024"/>
    </source>
</evidence>
<evidence type="ECO:0000256" key="4">
    <source>
        <dbReference type="ARBA" id="ARBA00022723"/>
    </source>
</evidence>
<keyword evidence="14" id="KW-1185">Reference proteome</keyword>
<dbReference type="SFLD" id="SFLDS00003">
    <property type="entry name" value="Haloacid_Dehalogenase"/>
    <property type="match status" value="1"/>
</dbReference>
<dbReference type="InterPro" id="IPR008250">
    <property type="entry name" value="ATPase_P-typ_transduc_dom_A_sf"/>
</dbReference>
<feature type="transmembrane region" description="Helical" evidence="10">
    <location>
        <begin position="1283"/>
        <end position="1302"/>
    </location>
</feature>
<dbReference type="FunFam" id="3.30.70.100:FF:000001">
    <property type="entry name" value="ATPase copper transporting beta"/>
    <property type="match status" value="1"/>
</dbReference>
<dbReference type="GO" id="GO:0043682">
    <property type="term" value="F:P-type divalent copper transporter activity"/>
    <property type="evidence" value="ECO:0007669"/>
    <property type="project" value="TreeGrafter"/>
</dbReference>
<dbReference type="PROSITE" id="PS00154">
    <property type="entry name" value="ATPASE_E1_E2"/>
    <property type="match status" value="1"/>
</dbReference>
<dbReference type="SUPFAM" id="SSF81653">
    <property type="entry name" value="Calcium ATPase, transduction domain A"/>
    <property type="match status" value="1"/>
</dbReference>
<dbReference type="InParanoid" id="A0A4S2N0P2"/>
<evidence type="ECO:0000256" key="7">
    <source>
        <dbReference type="ARBA" id="ARBA00022967"/>
    </source>
</evidence>
<dbReference type="InterPro" id="IPR036412">
    <property type="entry name" value="HAD-like_sf"/>
</dbReference>
<dbReference type="Gene3D" id="3.40.50.1000">
    <property type="entry name" value="HAD superfamily/HAD-like"/>
    <property type="match status" value="1"/>
</dbReference>
<keyword evidence="8 10" id="KW-1133">Transmembrane helix</keyword>
<reference evidence="13 14" key="1">
    <citation type="submission" date="2019-04" db="EMBL/GenBank/DDBJ databases">
        <title>Comparative genomics and transcriptomics to analyze fruiting body development in filamentous ascomycetes.</title>
        <authorList>
            <consortium name="DOE Joint Genome Institute"/>
            <person name="Lutkenhaus R."/>
            <person name="Traeger S."/>
            <person name="Breuer J."/>
            <person name="Kuo A."/>
            <person name="Lipzen A."/>
            <person name="Pangilinan J."/>
            <person name="Dilworth D."/>
            <person name="Sandor L."/>
            <person name="Poggeler S."/>
            <person name="Barry K."/>
            <person name="Grigoriev I.V."/>
            <person name="Nowrousian M."/>
        </authorList>
    </citation>
    <scope>NUCLEOTIDE SEQUENCE [LARGE SCALE GENOMIC DNA]</scope>
    <source>
        <strain evidence="13 14">CBS 389.68</strain>
    </source>
</reference>
<dbReference type="InterPro" id="IPR023299">
    <property type="entry name" value="ATPase_P-typ_cyto_dom_N"/>
</dbReference>
<dbReference type="SUPFAM" id="SSF55008">
    <property type="entry name" value="HMA, heavy metal-associated domain"/>
    <property type="match status" value="3"/>
</dbReference>
<dbReference type="NCBIfam" id="TIGR01494">
    <property type="entry name" value="ATPase_P-type"/>
    <property type="match status" value="2"/>
</dbReference>
<sequence length="1350" mass="147566">MSGVTTVITVSNLHCPSCSRSISDILLNLRTGCSTISTRINGKQVTIHHGRDVPAEEIVRSLLDAGFEIDSITNGTNTTTTDGPKSNLFQVAADRTIELEDARRFRDNYMFHGMGNDQIHLDHCDMCRQHSSSPGGPSSTKRAESSRPNSSIDRSSRRVSRLSWLYDGTMWFSSPGSLETSDRVSSYQPALQYGSTAESGEMGFGSVPNFSRPGVNVLSRPVTRITRSPVSEKSTTSSQDVDLKTSSDISQEKSPILPQKPTISSTTRSISSISTPSSHDTTEHQYLLTASPQPDETEEYQVTLSIEGMTCASCTNKVTETLQSIDWVRDINISLMTQSGTMVFDAKKSGGKDEGVRVLIDEVECLGYNASLHEIKRLPSPQIAEASEEPRVFEAVIAIMGMTCASCSGKVAESLEAIPWVKEVNINLMTHSGTVRFDVDATGGEKRAVDTLVDEIECLGYDASLDTLKDLTPHSKAPEEAKRRNIALTITGLHDTSSISMIEDTLRKTYPPPSLEIEEPPTMRVPILYISYAPKVPEFTIRHIIATLKALDPAFDIFVYHPPSIEERAQKIQRRERHDLLLRLLVCLICAIPTFLIGIVWMTLVSPDNAQRVFFEQKMWAGEVTRIEWALLILSTPVMVYCAYPFHRRAVKEIVAMWRRGSHVPVLRRFYRFGSMNLLISLGVTVSYVSSVVMLVLGAVRREKHHDEKMNMTTYFDSTVFLTLFLLSVSLITKLRPTEAILITPEIEDPAHPELAHTSKSPIEDISTINSTYIDNRSQKTRRIPADLIEAGDTVCIPHGSSPPADCTITTGESSFDESTLTGESLLVPKMPTDQVYAGTINHGQVVNAVVDKPSGESLIDAIVNVVREGQNRHAPLERIADQVTAYFVPTICALAVITWAVWLSLGVSGVLPDDYLDTTQGGWYFWSLSFAIAVFVVACPCGIGLAAPCAMHVGSSLAARNGILAKGGGEAFQEAARLDVVVFDKTGTLTLGVEPVVSSEQLTAVAEEVTRERVYFVARALEENSVHPLARAIVKFTDEQRVARGETLETREVPGKGSRGNFRIEGEEYEAVIGNERFMDEHHVLGVEEYAGLLESWKMEGNSVILLAICSGSGKELDGAADRTRGEFKLAAMFATTDPIRREAPAVIQALKNDGIDVWMITGDNALTAAAVAAKVGINQDNIIAGVLPTEKADQIALLQSRPSPRRRLFHPPPPTTITAMIGDGINDAPALSRADVGISIGSGSDIALQTSSFILVSSDLRSLYTLTQLSKAVIRRVKFNFLWACVFNVCAIPLAAGVLYPLKERVRLEPVWAALVMAASSVGVVGSSLLLGTRVWGVGWRGREVKVV</sequence>
<dbReference type="PRINTS" id="PR00120">
    <property type="entry name" value="HATPASE"/>
</dbReference>
<evidence type="ECO:0000259" key="12">
    <source>
        <dbReference type="PROSITE" id="PS50846"/>
    </source>
</evidence>
<dbReference type="SUPFAM" id="SSF81660">
    <property type="entry name" value="Metal cation-transporting ATPase, ATP-binding domain N"/>
    <property type="match status" value="1"/>
</dbReference>
<accession>A0A4S2N0P2</accession>
<dbReference type="InterPro" id="IPR001757">
    <property type="entry name" value="P_typ_ATPase"/>
</dbReference>
<dbReference type="PROSITE" id="PS01047">
    <property type="entry name" value="HMA_1"/>
    <property type="match status" value="2"/>
</dbReference>
<feature type="transmembrane region" description="Helical" evidence="10">
    <location>
        <begin position="1314"/>
        <end position="1335"/>
    </location>
</feature>
<dbReference type="InterPro" id="IPR018303">
    <property type="entry name" value="ATPase_P-typ_P_site"/>
</dbReference>
<protein>
    <submittedName>
        <fullName evidence="13">Heavy metal translocatin</fullName>
    </submittedName>
</protein>
<feature type="transmembrane region" description="Helical" evidence="10">
    <location>
        <begin position="580"/>
        <end position="604"/>
    </location>
</feature>
<dbReference type="OrthoDB" id="432719at2759"/>
<dbReference type="Pfam" id="PF00122">
    <property type="entry name" value="E1-E2_ATPase"/>
    <property type="match status" value="1"/>
</dbReference>
<dbReference type="Gene3D" id="3.40.1110.10">
    <property type="entry name" value="Calcium-transporting ATPase, cytoplasmic domain N"/>
    <property type="match status" value="1"/>
</dbReference>
<dbReference type="NCBIfam" id="TIGR01525">
    <property type="entry name" value="ATPase-IB_hvy"/>
    <property type="match status" value="1"/>
</dbReference>
<dbReference type="GO" id="GO:0016020">
    <property type="term" value="C:membrane"/>
    <property type="evidence" value="ECO:0007669"/>
    <property type="project" value="UniProtKB-SubCell"/>
</dbReference>
<evidence type="ECO:0000256" key="3">
    <source>
        <dbReference type="ARBA" id="ARBA00022692"/>
    </source>
</evidence>
<comment type="subcellular location">
    <subcellularLocation>
        <location evidence="1">Membrane</location>
        <topology evidence="1">Multi-pass membrane protein</topology>
    </subcellularLocation>
</comment>
<evidence type="ECO:0000256" key="10">
    <source>
        <dbReference type="RuleBase" id="RU362081"/>
    </source>
</evidence>
<dbReference type="GO" id="GO:0055070">
    <property type="term" value="P:copper ion homeostasis"/>
    <property type="evidence" value="ECO:0007669"/>
    <property type="project" value="TreeGrafter"/>
</dbReference>
<dbReference type="PRINTS" id="PR00119">
    <property type="entry name" value="CATATPASE"/>
</dbReference>
<feature type="transmembrane region" description="Helical" evidence="10">
    <location>
        <begin position="712"/>
        <end position="732"/>
    </location>
</feature>
<dbReference type="GO" id="GO:0005524">
    <property type="term" value="F:ATP binding"/>
    <property type="evidence" value="ECO:0007669"/>
    <property type="project" value="UniProtKB-UniRule"/>
</dbReference>
<evidence type="ECO:0000313" key="13">
    <source>
        <dbReference type="EMBL" id="TGZ82591.1"/>
    </source>
</evidence>
<dbReference type="Pfam" id="PF00702">
    <property type="entry name" value="Hydrolase"/>
    <property type="match status" value="1"/>
</dbReference>
<feature type="domain" description="HMA" evidence="12">
    <location>
        <begin position="393"/>
        <end position="464"/>
    </location>
</feature>
<dbReference type="Pfam" id="PF00403">
    <property type="entry name" value="HMA"/>
    <property type="match status" value="2"/>
</dbReference>
<keyword evidence="9 10" id="KW-0472">Membrane</keyword>
<dbReference type="InterPro" id="IPR023214">
    <property type="entry name" value="HAD_sf"/>
</dbReference>
<dbReference type="SUPFAM" id="SSF81665">
    <property type="entry name" value="Calcium ATPase, transmembrane domain M"/>
    <property type="match status" value="1"/>
</dbReference>
<feature type="transmembrane region" description="Helical" evidence="10">
    <location>
        <begin position="924"/>
        <end position="948"/>
    </location>
</feature>
<feature type="domain" description="HMA" evidence="12">
    <location>
        <begin position="300"/>
        <end position="371"/>
    </location>
</feature>
<dbReference type="InterPro" id="IPR006121">
    <property type="entry name" value="HMA_dom"/>
</dbReference>
<keyword evidence="6 10" id="KW-0067">ATP-binding</keyword>
<evidence type="ECO:0000256" key="9">
    <source>
        <dbReference type="ARBA" id="ARBA00023136"/>
    </source>
</evidence>
<dbReference type="SUPFAM" id="SSF56784">
    <property type="entry name" value="HAD-like"/>
    <property type="match status" value="1"/>
</dbReference>
<dbReference type="InterPro" id="IPR017969">
    <property type="entry name" value="Heavy-metal-associated_CS"/>
</dbReference>
<dbReference type="InterPro" id="IPR027256">
    <property type="entry name" value="P-typ_ATPase_IB"/>
</dbReference>
<feature type="transmembrane region" description="Helical" evidence="10">
    <location>
        <begin position="624"/>
        <end position="644"/>
    </location>
</feature>
<feature type="transmembrane region" description="Helical" evidence="10">
    <location>
        <begin position="678"/>
        <end position="700"/>
    </location>
</feature>
<dbReference type="InterPro" id="IPR059000">
    <property type="entry name" value="ATPase_P-type_domA"/>
</dbReference>
<dbReference type="InterPro" id="IPR023298">
    <property type="entry name" value="ATPase_P-typ_TM_dom_sf"/>
</dbReference>
<dbReference type="CDD" id="cd00371">
    <property type="entry name" value="HMA"/>
    <property type="match status" value="2"/>
</dbReference>
<keyword evidence="7" id="KW-1278">Translocase</keyword>
<dbReference type="GO" id="GO:0016887">
    <property type="term" value="F:ATP hydrolysis activity"/>
    <property type="evidence" value="ECO:0007669"/>
    <property type="project" value="InterPro"/>
</dbReference>
<keyword evidence="5 10" id="KW-0547">Nucleotide-binding</keyword>
<feature type="transmembrane region" description="Helical" evidence="10">
    <location>
        <begin position="884"/>
        <end position="904"/>
    </location>
</feature>
<dbReference type="SFLD" id="SFLDF00027">
    <property type="entry name" value="p-type_atpase"/>
    <property type="match status" value="1"/>
</dbReference>
<dbReference type="PANTHER" id="PTHR43520:SF32">
    <property type="entry name" value="COPPER RESISTANCE P-TYPE ATPASE (EUROFUNG)"/>
    <property type="match status" value="1"/>
</dbReference>
<keyword evidence="4 10" id="KW-0479">Metal-binding</keyword>
<name>A0A4S2N0P2_9PEZI</name>
<evidence type="ECO:0000256" key="8">
    <source>
        <dbReference type="ARBA" id="ARBA00022989"/>
    </source>
</evidence>
<feature type="compositionally biased region" description="Low complexity" evidence="11">
    <location>
        <begin position="262"/>
        <end position="279"/>
    </location>
</feature>
<evidence type="ECO:0000256" key="6">
    <source>
        <dbReference type="ARBA" id="ARBA00022840"/>
    </source>
</evidence>
<dbReference type="Gene3D" id="2.70.150.10">
    <property type="entry name" value="Calcium-transporting ATPase, cytoplasmic transduction domain A"/>
    <property type="match status" value="1"/>
</dbReference>
<proteinExistence type="inferred from homology"/>
<dbReference type="EMBL" id="ML220115">
    <property type="protein sequence ID" value="TGZ82591.1"/>
    <property type="molecule type" value="Genomic_DNA"/>
</dbReference>
<gene>
    <name evidence="13" type="ORF">EX30DRAFT_347883</name>
</gene>
<feature type="region of interest" description="Disordered" evidence="11">
    <location>
        <begin position="126"/>
        <end position="154"/>
    </location>
</feature>
<feature type="compositionally biased region" description="Polar residues" evidence="11">
    <location>
        <begin position="225"/>
        <end position="253"/>
    </location>
</feature>
<dbReference type="STRING" id="341454.A0A4S2N0P2"/>
<comment type="similarity">
    <text evidence="2 10">Belongs to the cation transport ATPase (P-type) (TC 3.A.3) family. Type IB subfamily.</text>
</comment>
<feature type="compositionally biased region" description="Polar residues" evidence="11">
    <location>
        <begin position="129"/>
        <end position="140"/>
    </location>
</feature>
<organism evidence="13 14">
    <name type="scientific">Ascodesmis nigricans</name>
    <dbReference type="NCBI Taxonomy" id="341454"/>
    <lineage>
        <taxon>Eukaryota</taxon>
        <taxon>Fungi</taxon>
        <taxon>Dikarya</taxon>
        <taxon>Ascomycota</taxon>
        <taxon>Pezizomycotina</taxon>
        <taxon>Pezizomycetes</taxon>
        <taxon>Pezizales</taxon>
        <taxon>Ascodesmidaceae</taxon>
        <taxon>Ascodesmis</taxon>
    </lineage>
</organism>
<dbReference type="Proteomes" id="UP000298138">
    <property type="component" value="Unassembled WGS sequence"/>
</dbReference>
<dbReference type="InterPro" id="IPR036163">
    <property type="entry name" value="HMA_dom_sf"/>
</dbReference>
<evidence type="ECO:0000256" key="1">
    <source>
        <dbReference type="ARBA" id="ARBA00004141"/>
    </source>
</evidence>
<dbReference type="SFLD" id="SFLDG00002">
    <property type="entry name" value="C1.7:_P-type_atpase_like"/>
    <property type="match status" value="1"/>
</dbReference>
<dbReference type="PANTHER" id="PTHR43520">
    <property type="entry name" value="ATP7, ISOFORM B"/>
    <property type="match status" value="1"/>
</dbReference>
<dbReference type="PROSITE" id="PS50846">
    <property type="entry name" value="HMA_2"/>
    <property type="match status" value="2"/>
</dbReference>
<dbReference type="GO" id="GO:0005507">
    <property type="term" value="F:copper ion binding"/>
    <property type="evidence" value="ECO:0007669"/>
    <property type="project" value="TreeGrafter"/>
</dbReference>
<evidence type="ECO:0000256" key="11">
    <source>
        <dbReference type="SAM" id="MobiDB-lite"/>
    </source>
</evidence>
<dbReference type="InterPro" id="IPR044492">
    <property type="entry name" value="P_typ_ATPase_HD_dom"/>
</dbReference>